<protein>
    <submittedName>
        <fullName evidence="2">Uncharacterized protein</fullName>
    </submittedName>
</protein>
<dbReference type="WBParaSite" id="Minc3s01281g22430">
    <property type="protein sequence ID" value="Minc3s01281g22430"/>
    <property type="gene ID" value="Minc3s01281g22430"/>
</dbReference>
<dbReference type="AlphaFoldDB" id="A0A914M4Q3"/>
<evidence type="ECO:0000313" key="1">
    <source>
        <dbReference type="Proteomes" id="UP000887563"/>
    </source>
</evidence>
<name>A0A914M4Q3_MELIC</name>
<keyword evidence="1" id="KW-1185">Reference proteome</keyword>
<accession>A0A914M4Q3</accession>
<sequence length="60" mass="7391">MNSIDYNFYLTFIWRSFPFIVHEFNQTQRFLTFAELVRQTFIRTKEFLGLIFCHPHPAYP</sequence>
<proteinExistence type="predicted"/>
<evidence type="ECO:0000313" key="2">
    <source>
        <dbReference type="WBParaSite" id="Minc3s01281g22430"/>
    </source>
</evidence>
<reference evidence="2" key="1">
    <citation type="submission" date="2022-11" db="UniProtKB">
        <authorList>
            <consortium name="WormBaseParasite"/>
        </authorList>
    </citation>
    <scope>IDENTIFICATION</scope>
</reference>
<dbReference type="Proteomes" id="UP000887563">
    <property type="component" value="Unplaced"/>
</dbReference>
<organism evidence="1 2">
    <name type="scientific">Meloidogyne incognita</name>
    <name type="common">Southern root-knot nematode worm</name>
    <name type="synonym">Oxyuris incognita</name>
    <dbReference type="NCBI Taxonomy" id="6306"/>
    <lineage>
        <taxon>Eukaryota</taxon>
        <taxon>Metazoa</taxon>
        <taxon>Ecdysozoa</taxon>
        <taxon>Nematoda</taxon>
        <taxon>Chromadorea</taxon>
        <taxon>Rhabditida</taxon>
        <taxon>Tylenchina</taxon>
        <taxon>Tylenchomorpha</taxon>
        <taxon>Tylenchoidea</taxon>
        <taxon>Meloidogynidae</taxon>
        <taxon>Meloidogyninae</taxon>
        <taxon>Meloidogyne</taxon>
        <taxon>Meloidogyne incognita group</taxon>
    </lineage>
</organism>